<comment type="similarity">
    <text evidence="2">Belongs to the thymidylate synthase family.</text>
</comment>
<dbReference type="GO" id="GO:0006575">
    <property type="term" value="P:modified amino acid metabolic process"/>
    <property type="evidence" value="ECO:0007669"/>
    <property type="project" value="UniProtKB-ARBA"/>
</dbReference>
<evidence type="ECO:0000256" key="1">
    <source>
        <dbReference type="ARBA" id="ARBA00004992"/>
    </source>
</evidence>
<evidence type="ECO:0000256" key="2">
    <source>
        <dbReference type="ARBA" id="ARBA00009972"/>
    </source>
</evidence>
<keyword evidence="4" id="KW-0489">Methyltransferase</keyword>
<dbReference type="AlphaFoldDB" id="A0A6C0M0B3"/>
<dbReference type="PRINTS" id="PR00108">
    <property type="entry name" value="THYMDSNTHASE"/>
</dbReference>
<dbReference type="GO" id="GO:0005739">
    <property type="term" value="C:mitochondrion"/>
    <property type="evidence" value="ECO:0007669"/>
    <property type="project" value="TreeGrafter"/>
</dbReference>
<evidence type="ECO:0000313" key="8">
    <source>
        <dbReference type="EMBL" id="QHU35264.1"/>
    </source>
</evidence>
<evidence type="ECO:0000256" key="3">
    <source>
        <dbReference type="ARBA" id="ARBA00011947"/>
    </source>
</evidence>
<dbReference type="InterPro" id="IPR020940">
    <property type="entry name" value="Thymidylate_synthase_AS"/>
</dbReference>
<reference evidence="8" key="1">
    <citation type="journal article" date="2020" name="Nature">
        <title>Giant virus diversity and host interactions through global metagenomics.</title>
        <authorList>
            <person name="Schulz F."/>
            <person name="Roux S."/>
            <person name="Paez-Espino D."/>
            <person name="Jungbluth S."/>
            <person name="Walsh D.A."/>
            <person name="Denef V.J."/>
            <person name="McMahon K.D."/>
            <person name="Konstantinidis K.T."/>
            <person name="Eloe-Fadrosh E.A."/>
            <person name="Kyrpides N.C."/>
            <person name="Woyke T."/>
        </authorList>
    </citation>
    <scope>NUCLEOTIDE SEQUENCE</scope>
    <source>
        <strain evidence="8">GVMAG-S-1017745-26</strain>
    </source>
</reference>
<keyword evidence="5" id="KW-0808">Transferase</keyword>
<dbReference type="SUPFAM" id="SSF55831">
    <property type="entry name" value="Thymidylate synthase/dCMP hydroxymethylase"/>
    <property type="match status" value="1"/>
</dbReference>
<dbReference type="InterPro" id="IPR000398">
    <property type="entry name" value="Thymidylate_synthase"/>
</dbReference>
<proteinExistence type="inferred from homology"/>
<keyword evidence="6" id="KW-0545">Nucleotide biosynthesis</keyword>
<protein>
    <recommendedName>
        <fullName evidence="3">thymidylate synthase</fullName>
        <ecNumber evidence="3">2.1.1.45</ecNumber>
    </recommendedName>
</protein>
<dbReference type="EC" id="2.1.1.45" evidence="3"/>
<sequence length="358" mass="42038">MNILLRNKNRSQIKFTRQVSWTNTKQERKTRRSWVTTKQKSTSLFSNDITKSYCINKKVIHPELQYLNLVNDIIKNGVKDETRNGVTKSIIGAQMKFPLSANQIPLLTTKKMAWESCLKELLWFISGDTDNKTLKQQGVSIWNDNGSRKFLDSRYLNHYREDDLGPIYGYQWRFYNSHYVPLHMFPHTKINDVKHKFNNGIDQLVNIIQQLKDPKLRSSRRMIMTAWNPEQLDQMALPPCHVLSQFHVLNNKLYCSMYQRSGDVGLGIPFNIASYSFLTILLAHHCGLEPGEFIHFIGNAHIYEEHEDKLQQQIQRKPKEFPTCDITNIYNDINDYSFSDFNIKNYKYESAIKMKMIA</sequence>
<dbReference type="CDD" id="cd00351">
    <property type="entry name" value="TS_Pyrimidine_HMase"/>
    <property type="match status" value="1"/>
</dbReference>
<dbReference type="InterPro" id="IPR045097">
    <property type="entry name" value="Thymidate_synth/dCMP_Mease"/>
</dbReference>
<dbReference type="HAMAP" id="MF_00008">
    <property type="entry name" value="Thymidy_synth_bact"/>
    <property type="match status" value="1"/>
</dbReference>
<comment type="pathway">
    <text evidence="1">Pyrimidine metabolism; dTTP biosynthesis.</text>
</comment>
<dbReference type="InterPro" id="IPR036926">
    <property type="entry name" value="Thymidate_synth/dCMP_Mease_sf"/>
</dbReference>
<feature type="domain" description="Thymidylate synthase/dCMP hydroxymethylase" evidence="7">
    <location>
        <begin position="65"/>
        <end position="357"/>
    </location>
</feature>
<evidence type="ECO:0000256" key="4">
    <source>
        <dbReference type="ARBA" id="ARBA00022603"/>
    </source>
</evidence>
<dbReference type="GO" id="GO:0005829">
    <property type="term" value="C:cytosol"/>
    <property type="evidence" value="ECO:0007669"/>
    <property type="project" value="TreeGrafter"/>
</dbReference>
<dbReference type="GO" id="GO:0032259">
    <property type="term" value="P:methylation"/>
    <property type="evidence" value="ECO:0007669"/>
    <property type="project" value="UniProtKB-KW"/>
</dbReference>
<dbReference type="PANTHER" id="PTHR11548:SF2">
    <property type="entry name" value="THYMIDYLATE SYNTHASE"/>
    <property type="match status" value="1"/>
</dbReference>
<dbReference type="GO" id="GO:0006231">
    <property type="term" value="P:dTMP biosynthetic process"/>
    <property type="evidence" value="ECO:0007669"/>
    <property type="project" value="InterPro"/>
</dbReference>
<organism evidence="8">
    <name type="scientific">viral metagenome</name>
    <dbReference type="NCBI Taxonomy" id="1070528"/>
    <lineage>
        <taxon>unclassified sequences</taxon>
        <taxon>metagenomes</taxon>
        <taxon>organismal metagenomes</taxon>
    </lineage>
</organism>
<dbReference type="FunFam" id="3.30.572.10:FF:000007">
    <property type="entry name" value="thymidylate synthase isoform X2"/>
    <property type="match status" value="1"/>
</dbReference>
<accession>A0A6C0M0B3</accession>
<evidence type="ECO:0000256" key="6">
    <source>
        <dbReference type="ARBA" id="ARBA00022727"/>
    </source>
</evidence>
<name>A0A6C0M0B3_9ZZZZ</name>
<dbReference type="Pfam" id="PF00303">
    <property type="entry name" value="Thymidylat_synt"/>
    <property type="match status" value="1"/>
</dbReference>
<dbReference type="GO" id="GO:0004799">
    <property type="term" value="F:thymidylate synthase activity"/>
    <property type="evidence" value="ECO:0007669"/>
    <property type="project" value="UniProtKB-EC"/>
</dbReference>
<dbReference type="PROSITE" id="PS00091">
    <property type="entry name" value="THYMIDYLATE_SYNTHASE"/>
    <property type="match status" value="1"/>
</dbReference>
<dbReference type="PANTHER" id="PTHR11548">
    <property type="entry name" value="THYMIDYLATE SYNTHASE 1"/>
    <property type="match status" value="1"/>
</dbReference>
<evidence type="ECO:0000259" key="7">
    <source>
        <dbReference type="Pfam" id="PF00303"/>
    </source>
</evidence>
<dbReference type="Gene3D" id="3.30.572.10">
    <property type="entry name" value="Thymidylate synthase/dCMP hydroxymethylase domain"/>
    <property type="match status" value="1"/>
</dbReference>
<dbReference type="EMBL" id="MN740585">
    <property type="protein sequence ID" value="QHU35264.1"/>
    <property type="molecule type" value="Genomic_DNA"/>
</dbReference>
<dbReference type="InterPro" id="IPR023451">
    <property type="entry name" value="Thymidate_synth/dCMP_Mease_dom"/>
</dbReference>
<dbReference type="NCBIfam" id="TIGR03284">
    <property type="entry name" value="thym_sym"/>
    <property type="match status" value="1"/>
</dbReference>
<evidence type="ECO:0000256" key="5">
    <source>
        <dbReference type="ARBA" id="ARBA00022679"/>
    </source>
</evidence>